<evidence type="ECO:0000313" key="6">
    <source>
        <dbReference type="EMBL" id="CAE0463345.1"/>
    </source>
</evidence>
<gene>
    <name evidence="6" type="ORF">CDEB00056_LOCUS8186</name>
</gene>
<dbReference type="EMBL" id="HBIO01010557">
    <property type="protein sequence ID" value="CAE0463345.1"/>
    <property type="molecule type" value="Transcribed_RNA"/>
</dbReference>
<dbReference type="InterPro" id="IPR000241">
    <property type="entry name" value="RlmKL-like_Mtase"/>
</dbReference>
<dbReference type="CDD" id="cd11715">
    <property type="entry name" value="THUMP_AdoMetMT"/>
    <property type="match status" value="1"/>
</dbReference>
<dbReference type="AlphaFoldDB" id="A0A7S3V7X9"/>
<evidence type="ECO:0000259" key="5">
    <source>
        <dbReference type="Pfam" id="PF22020"/>
    </source>
</evidence>
<accession>A0A7S3V7X9</accession>
<organism evidence="6">
    <name type="scientific">Chaetoceros debilis</name>
    <dbReference type="NCBI Taxonomy" id="122233"/>
    <lineage>
        <taxon>Eukaryota</taxon>
        <taxon>Sar</taxon>
        <taxon>Stramenopiles</taxon>
        <taxon>Ochrophyta</taxon>
        <taxon>Bacillariophyta</taxon>
        <taxon>Coscinodiscophyceae</taxon>
        <taxon>Chaetocerotophycidae</taxon>
        <taxon>Chaetocerotales</taxon>
        <taxon>Chaetocerotaceae</taxon>
        <taxon>Chaetoceros</taxon>
    </lineage>
</organism>
<dbReference type="GO" id="GO:0043527">
    <property type="term" value="C:tRNA methyltransferase complex"/>
    <property type="evidence" value="ECO:0007669"/>
    <property type="project" value="UniProtKB-ARBA"/>
</dbReference>
<keyword evidence="3" id="KW-1133">Transmembrane helix</keyword>
<sequence>MLKKNCSYSWAYLWFLFLIFTLKIQSTLTFVLHPSFQSSGIRPFTQLFGEALDEKSDEKPDELKQYFATCIPGLAPILSEELINLGASNVEMSGPSGVSFQNDPKSSIDIGMKALLWVRTAHRIMELIVSTEDYDDWDIMDRDGLYGFIQSAVPVKSLLGDGKGGLLTLSCSTTLNGKIPKELCHSHYTGLTVKNALVDMVREIRDDGVRPDVDIVDPDVPLLLVLRGNRDRGRDDGAQASLYRILHSGGSLHKRGYRVPTVHKAAMKESLAAGLLLEAGFDKLIHDSKYTTGLPAVLVDPMAGSGTFCIEAALIAADFAPGLVRMKHYDGESERNPHKIPPVLRWRGADKMQWKEEVLAARERAAVGIKWMNELNSLDPSRCNCVIVANEMNRNAASLARGNIAKAGFSESIGLTEGDCVNWDLGGMQDSDSTKRVVVPQRTIVVSNPPWGLRLDEDIESSWLSLKSFLREQCNVTEAWILSGSKSATRYLRMKKSRSVVIKTADEDLRWIQYHVFKKKPQEKELIGL</sequence>
<keyword evidence="3" id="KW-0472">Membrane</keyword>
<keyword evidence="1" id="KW-0489">Methyltransferase</keyword>
<dbReference type="SUPFAM" id="SSF53335">
    <property type="entry name" value="S-adenosyl-L-methionine-dependent methyltransferases"/>
    <property type="match status" value="1"/>
</dbReference>
<evidence type="ECO:0000256" key="2">
    <source>
        <dbReference type="ARBA" id="ARBA00022679"/>
    </source>
</evidence>
<dbReference type="PROSITE" id="PS00092">
    <property type="entry name" value="N6_MTASE"/>
    <property type="match status" value="1"/>
</dbReference>
<proteinExistence type="predicted"/>
<evidence type="ECO:0000259" key="4">
    <source>
        <dbReference type="Pfam" id="PF01170"/>
    </source>
</evidence>
<evidence type="ECO:0000256" key="1">
    <source>
        <dbReference type="ARBA" id="ARBA00022603"/>
    </source>
</evidence>
<dbReference type="PANTHER" id="PTHR47313">
    <property type="entry name" value="RIBOSOMAL RNA LARGE SUBUNIT METHYLTRANSFERASE K/L"/>
    <property type="match status" value="1"/>
</dbReference>
<dbReference type="InterPro" id="IPR029063">
    <property type="entry name" value="SAM-dependent_MTases_sf"/>
</dbReference>
<dbReference type="Gene3D" id="3.40.50.150">
    <property type="entry name" value="Vaccinia Virus protein VP39"/>
    <property type="match status" value="2"/>
</dbReference>
<protein>
    <submittedName>
        <fullName evidence="6">Uncharacterized protein</fullName>
    </submittedName>
</protein>
<name>A0A7S3V7X9_9STRA</name>
<dbReference type="Gene3D" id="3.30.2130.30">
    <property type="match status" value="1"/>
</dbReference>
<reference evidence="6" key="1">
    <citation type="submission" date="2021-01" db="EMBL/GenBank/DDBJ databases">
        <authorList>
            <person name="Corre E."/>
            <person name="Pelletier E."/>
            <person name="Niang G."/>
            <person name="Scheremetjew M."/>
            <person name="Finn R."/>
            <person name="Kale V."/>
            <person name="Holt S."/>
            <person name="Cochrane G."/>
            <person name="Meng A."/>
            <person name="Brown T."/>
            <person name="Cohen L."/>
        </authorList>
    </citation>
    <scope>NUCLEOTIDE SEQUENCE</scope>
    <source>
        <strain evidence="6">MM31A-1</strain>
    </source>
</reference>
<dbReference type="PANTHER" id="PTHR47313:SF1">
    <property type="entry name" value="RIBOSOMAL RNA LARGE SUBUNIT METHYLTRANSFERASE K_L"/>
    <property type="match status" value="1"/>
</dbReference>
<feature type="transmembrane region" description="Helical" evidence="3">
    <location>
        <begin position="12"/>
        <end position="32"/>
    </location>
</feature>
<dbReference type="GO" id="GO:0003676">
    <property type="term" value="F:nucleic acid binding"/>
    <property type="evidence" value="ECO:0007669"/>
    <property type="project" value="InterPro"/>
</dbReference>
<dbReference type="GO" id="GO:0032259">
    <property type="term" value="P:methylation"/>
    <property type="evidence" value="ECO:0007669"/>
    <property type="project" value="UniProtKB-KW"/>
</dbReference>
<evidence type="ECO:0000256" key="3">
    <source>
        <dbReference type="SAM" id="Phobius"/>
    </source>
</evidence>
<feature type="domain" description="RlmL ferredoxin-like" evidence="5">
    <location>
        <begin position="65"/>
        <end position="125"/>
    </location>
</feature>
<feature type="domain" description="Ribosomal RNA large subunit methyltransferase K/L-like methyltransferase" evidence="4">
    <location>
        <begin position="255"/>
        <end position="499"/>
    </location>
</feature>
<dbReference type="GO" id="GO:0008168">
    <property type="term" value="F:methyltransferase activity"/>
    <property type="evidence" value="ECO:0007669"/>
    <property type="project" value="UniProtKB-KW"/>
</dbReference>
<keyword evidence="3" id="KW-0812">Transmembrane</keyword>
<dbReference type="Pfam" id="PF22020">
    <property type="entry name" value="RlmL_1st"/>
    <property type="match status" value="1"/>
</dbReference>
<keyword evidence="2" id="KW-0808">Transferase</keyword>
<dbReference type="InterPro" id="IPR054170">
    <property type="entry name" value="RlmL_1st"/>
</dbReference>
<dbReference type="InterPro" id="IPR002052">
    <property type="entry name" value="DNA_methylase_N6_adenine_CS"/>
</dbReference>
<dbReference type="Pfam" id="PF01170">
    <property type="entry name" value="UPF0020"/>
    <property type="match status" value="1"/>
</dbReference>